<organism evidence="6 7">
    <name type="scientific">Pelomonas dachongensis</name>
    <dbReference type="NCBI Taxonomy" id="3299029"/>
    <lineage>
        <taxon>Bacteria</taxon>
        <taxon>Pseudomonadati</taxon>
        <taxon>Pseudomonadota</taxon>
        <taxon>Betaproteobacteria</taxon>
        <taxon>Burkholderiales</taxon>
        <taxon>Sphaerotilaceae</taxon>
        <taxon>Roseateles</taxon>
    </lineage>
</organism>
<accession>A0ABW7EIC8</accession>
<evidence type="ECO:0000256" key="1">
    <source>
        <dbReference type="ARBA" id="ARBA00022801"/>
    </source>
</evidence>
<dbReference type="PANTHER" id="PTHR42872">
    <property type="entry name" value="PROTEIN-GLUTAMATE METHYLESTERASE/PROTEIN-GLUTAMINE GLUTAMINASE"/>
    <property type="match status" value="1"/>
</dbReference>
<protein>
    <recommendedName>
        <fullName evidence="2">protein-glutamate methylesterase</fullName>
        <ecNumber evidence="2">3.1.1.61</ecNumber>
    </recommendedName>
</protein>
<comment type="caution">
    <text evidence="6">The sequence shown here is derived from an EMBL/GenBank/DDBJ whole genome shotgun (WGS) entry which is preliminary data.</text>
</comment>
<dbReference type="CDD" id="cd16433">
    <property type="entry name" value="CheB"/>
    <property type="match status" value="1"/>
</dbReference>
<dbReference type="Pfam" id="PF01339">
    <property type="entry name" value="CheB_methylest"/>
    <property type="match status" value="1"/>
</dbReference>
<proteinExistence type="predicted"/>
<dbReference type="InterPro" id="IPR000673">
    <property type="entry name" value="Sig_transdc_resp-reg_Me-estase"/>
</dbReference>
<evidence type="ECO:0000256" key="3">
    <source>
        <dbReference type="ARBA" id="ARBA00048267"/>
    </source>
</evidence>
<feature type="active site" evidence="4">
    <location>
        <position position="134"/>
    </location>
</feature>
<dbReference type="Gene3D" id="3.40.50.180">
    <property type="entry name" value="Methylesterase CheB, C-terminal domain"/>
    <property type="match status" value="1"/>
</dbReference>
<dbReference type="EMBL" id="JBIGHY010000001">
    <property type="protein sequence ID" value="MFG6413095.1"/>
    <property type="molecule type" value="Genomic_DNA"/>
</dbReference>
<feature type="domain" description="CheB-type methylesterase" evidence="5">
    <location>
        <begin position="7"/>
        <end position="178"/>
    </location>
</feature>
<feature type="active site" evidence="4">
    <location>
        <position position="41"/>
    </location>
</feature>
<evidence type="ECO:0000313" key="7">
    <source>
        <dbReference type="Proteomes" id="UP001606300"/>
    </source>
</evidence>
<dbReference type="Proteomes" id="UP001606300">
    <property type="component" value="Unassembled WGS sequence"/>
</dbReference>
<evidence type="ECO:0000256" key="4">
    <source>
        <dbReference type="PROSITE-ProRule" id="PRU00050"/>
    </source>
</evidence>
<dbReference type="RefSeq" id="WP_394469174.1">
    <property type="nucleotide sequence ID" value="NZ_JBIGHY010000001.1"/>
</dbReference>
<evidence type="ECO:0000259" key="5">
    <source>
        <dbReference type="PROSITE" id="PS50122"/>
    </source>
</evidence>
<comment type="catalytic activity">
    <reaction evidence="3">
        <text>[protein]-L-glutamate 5-O-methyl ester + H2O = L-glutamyl-[protein] + methanol + H(+)</text>
        <dbReference type="Rhea" id="RHEA:23236"/>
        <dbReference type="Rhea" id="RHEA-COMP:10208"/>
        <dbReference type="Rhea" id="RHEA-COMP:10311"/>
        <dbReference type="ChEBI" id="CHEBI:15377"/>
        <dbReference type="ChEBI" id="CHEBI:15378"/>
        <dbReference type="ChEBI" id="CHEBI:17790"/>
        <dbReference type="ChEBI" id="CHEBI:29973"/>
        <dbReference type="ChEBI" id="CHEBI:82795"/>
        <dbReference type="EC" id="3.1.1.61"/>
    </reaction>
</comment>
<keyword evidence="1 4" id="KW-0378">Hydrolase</keyword>
<keyword evidence="7" id="KW-1185">Reference proteome</keyword>
<name>A0ABW7EIC8_9BURK</name>
<evidence type="ECO:0000256" key="2">
    <source>
        <dbReference type="ARBA" id="ARBA00039140"/>
    </source>
</evidence>
<reference evidence="6 7" key="1">
    <citation type="submission" date="2024-09" db="EMBL/GenBank/DDBJ databases">
        <title>Novel species of the genus Pelomonas and Roseateles isolated from streams.</title>
        <authorList>
            <person name="Lu H."/>
        </authorList>
    </citation>
    <scope>NUCLEOTIDE SEQUENCE [LARGE SCALE GENOMIC DNA]</scope>
    <source>
        <strain evidence="6 7">DC23W</strain>
    </source>
</reference>
<dbReference type="EC" id="3.1.1.61" evidence="2"/>
<dbReference type="PANTHER" id="PTHR42872:SF6">
    <property type="entry name" value="PROTEIN-GLUTAMATE METHYLESTERASE_PROTEIN-GLUTAMINE GLUTAMINASE"/>
    <property type="match status" value="1"/>
</dbReference>
<dbReference type="SUPFAM" id="SSF52738">
    <property type="entry name" value="Methylesterase CheB, C-terminal domain"/>
    <property type="match status" value="1"/>
</dbReference>
<keyword evidence="4" id="KW-0145">Chemotaxis</keyword>
<dbReference type="PROSITE" id="PS50122">
    <property type="entry name" value="CHEB"/>
    <property type="match status" value="1"/>
</dbReference>
<dbReference type="InterPro" id="IPR035909">
    <property type="entry name" value="CheB_C"/>
</dbReference>
<feature type="active site" evidence="4">
    <location>
        <position position="14"/>
    </location>
</feature>
<evidence type="ECO:0000313" key="6">
    <source>
        <dbReference type="EMBL" id="MFG6413095.1"/>
    </source>
</evidence>
<sequence>MKSRRIELVVIGASAGGVAALLALLAPLPAGYAMPLVIVLHLLPRHESQLAAVLTHHLGRPVREPRDKESVQPGAVYVASADYHLLIEADRSFSFSGDSPVSYSRPSIDVLMQSAADAYGPAVAGVLLTGANMDGAEGMAAIRAAGGLTLVQRPDEAEVDTMPRAAIARATPDHVLSLKGMRRLLLKLDGAATPETLR</sequence>
<gene>
    <name evidence="6" type="ORF">ACG02S_04205</name>
</gene>